<feature type="compositionally biased region" description="Polar residues" evidence="2">
    <location>
        <begin position="299"/>
        <end position="316"/>
    </location>
</feature>
<sequence>MSLVAVQIPSSSASGGSGSRDSYYKTNSPSMYTRSLSTSSMGYSSLMSLPSHKDPPRLSTFSSPTKERIQELEGDLKNMKARLEAQEQRTKQLVAAFRIKLQEKEEMMRRAEAGREKELRGILSQMLAVEAGLKRERREVLGLLEEKERRIQDQRMEIGRLKAMNKQLLKEKLRRNGESRGNKAKGATDPQTPPPPSPPRSSLMSRRSVSDSQVVQTPSMKLVRVGTAVSFLLGRDEVPEGSHSSMEDLSCLDEDLVDPNVDSGTDEDLTAGPNVSGTTTCSAASTSVIVQTIDRLLDDQSNPSAKGNRSLNSSDSDLIRSPLKPALKKQGSPTVSVVSIELSEPRTRPVPPPRMVISSGLPPSKDGIEEFEEFKLEEDSSGISDEGSFSGSDHDRREGDGAEANHSSQSAGDAADSGPQPSTDDRNRHRNYENFLEATGLSQKSILTPSRHSNRRHSSEKPAPSLTIHHGNVAHQLRASGKDVKARNRLRALLEEPPLATSETITAIVPGPPPVHKDSNSGNEFWTGPFF</sequence>
<feature type="region of interest" description="Disordered" evidence="2">
    <location>
        <begin position="255"/>
        <end position="280"/>
    </location>
</feature>
<feature type="compositionally biased region" description="Polar residues" evidence="2">
    <location>
        <begin position="24"/>
        <end position="34"/>
    </location>
</feature>
<dbReference type="Pfam" id="PF12004">
    <property type="entry name" value="DAB2P_C"/>
    <property type="match status" value="1"/>
</dbReference>
<feature type="region of interest" description="Disordered" evidence="2">
    <location>
        <begin position="1"/>
        <end position="65"/>
    </location>
</feature>
<name>A0A7R8ZLH3_9CRUS</name>
<protein>
    <recommendedName>
        <fullName evidence="3">Disabled homolog 2-interacting protein C-terminal domain-containing protein</fullName>
    </recommendedName>
</protein>
<evidence type="ECO:0000259" key="3">
    <source>
        <dbReference type="Pfam" id="PF12004"/>
    </source>
</evidence>
<feature type="coiled-coil region" evidence="1">
    <location>
        <begin position="137"/>
        <end position="171"/>
    </location>
</feature>
<feature type="compositionally biased region" description="Basic and acidic residues" evidence="2">
    <location>
        <begin position="423"/>
        <end position="432"/>
    </location>
</feature>
<feature type="coiled-coil region" evidence="1">
    <location>
        <begin position="66"/>
        <end position="96"/>
    </location>
</feature>
<evidence type="ECO:0000256" key="2">
    <source>
        <dbReference type="SAM" id="MobiDB-lite"/>
    </source>
</evidence>
<dbReference type="OrthoDB" id="6158299at2759"/>
<gene>
    <name evidence="4" type="ORF">CTOB1V02_LOCUS6247</name>
</gene>
<evidence type="ECO:0000256" key="1">
    <source>
        <dbReference type="SAM" id="Coils"/>
    </source>
</evidence>
<feature type="compositionally biased region" description="Low complexity" evidence="2">
    <location>
        <begin position="35"/>
        <end position="50"/>
    </location>
</feature>
<dbReference type="AlphaFoldDB" id="A0A7R8ZLH3"/>
<feature type="domain" description="Disabled homolog 2-interacting protein C-terminal" evidence="3">
    <location>
        <begin position="66"/>
        <end position="170"/>
    </location>
</feature>
<feature type="compositionally biased region" description="Low complexity" evidence="2">
    <location>
        <begin position="381"/>
        <end position="391"/>
    </location>
</feature>
<feature type="compositionally biased region" description="Polar residues" evidence="2">
    <location>
        <begin position="440"/>
        <end position="451"/>
    </location>
</feature>
<proteinExistence type="predicted"/>
<reference evidence="4" key="1">
    <citation type="submission" date="2020-11" db="EMBL/GenBank/DDBJ databases">
        <authorList>
            <person name="Tran Van P."/>
        </authorList>
    </citation>
    <scope>NUCLEOTIDE SEQUENCE</scope>
</reference>
<dbReference type="EMBL" id="OB661505">
    <property type="protein sequence ID" value="CAD7228361.1"/>
    <property type="molecule type" value="Genomic_DNA"/>
</dbReference>
<keyword evidence="1" id="KW-0175">Coiled coil</keyword>
<evidence type="ECO:0000313" key="4">
    <source>
        <dbReference type="EMBL" id="CAD7228361.1"/>
    </source>
</evidence>
<feature type="compositionally biased region" description="Low complexity" evidence="2">
    <location>
        <begin position="407"/>
        <end position="418"/>
    </location>
</feature>
<feature type="compositionally biased region" description="Low complexity" evidence="2">
    <location>
        <begin position="200"/>
        <end position="216"/>
    </location>
</feature>
<organism evidence="4">
    <name type="scientific">Cyprideis torosa</name>
    <dbReference type="NCBI Taxonomy" id="163714"/>
    <lineage>
        <taxon>Eukaryota</taxon>
        <taxon>Metazoa</taxon>
        <taxon>Ecdysozoa</taxon>
        <taxon>Arthropoda</taxon>
        <taxon>Crustacea</taxon>
        <taxon>Oligostraca</taxon>
        <taxon>Ostracoda</taxon>
        <taxon>Podocopa</taxon>
        <taxon>Podocopida</taxon>
        <taxon>Cytherocopina</taxon>
        <taxon>Cytheroidea</taxon>
        <taxon>Cytherideidae</taxon>
        <taxon>Cyprideis</taxon>
    </lineage>
</organism>
<feature type="region of interest" description="Disordered" evidence="2">
    <location>
        <begin position="174"/>
        <end position="217"/>
    </location>
</feature>
<dbReference type="InterPro" id="IPR021887">
    <property type="entry name" value="DAB2P_C"/>
</dbReference>
<feature type="region of interest" description="Disordered" evidence="2">
    <location>
        <begin position="299"/>
        <end position="467"/>
    </location>
</feature>
<accession>A0A7R8ZLH3</accession>